<reference evidence="1 2" key="1">
    <citation type="submission" date="2014-06" db="EMBL/GenBank/DDBJ databases">
        <authorList>
            <person name="Swart Estienne"/>
        </authorList>
    </citation>
    <scope>NUCLEOTIDE SEQUENCE [LARGE SCALE GENOMIC DNA]</scope>
    <source>
        <strain evidence="1 2">130c</strain>
    </source>
</reference>
<evidence type="ECO:0000313" key="2">
    <source>
        <dbReference type="Proteomes" id="UP000039865"/>
    </source>
</evidence>
<protein>
    <submittedName>
        <fullName evidence="1">Uncharacterized protein</fullName>
    </submittedName>
</protein>
<dbReference type="EMBL" id="CCKQ01004994">
    <property type="protein sequence ID" value="CDW76140.1"/>
    <property type="molecule type" value="Genomic_DNA"/>
</dbReference>
<evidence type="ECO:0000313" key="1">
    <source>
        <dbReference type="EMBL" id="CDW76140.1"/>
    </source>
</evidence>
<dbReference type="Proteomes" id="UP000039865">
    <property type="component" value="Unassembled WGS sequence"/>
</dbReference>
<dbReference type="InParanoid" id="A0A078A1Y2"/>
<gene>
    <name evidence="1" type="primary">Contig2408.g2587</name>
    <name evidence="1" type="ORF">STYLEM_5138</name>
</gene>
<accession>A0A078A1Y2</accession>
<dbReference type="AlphaFoldDB" id="A0A078A1Y2"/>
<organism evidence="1 2">
    <name type="scientific">Stylonychia lemnae</name>
    <name type="common">Ciliate</name>
    <dbReference type="NCBI Taxonomy" id="5949"/>
    <lineage>
        <taxon>Eukaryota</taxon>
        <taxon>Sar</taxon>
        <taxon>Alveolata</taxon>
        <taxon>Ciliophora</taxon>
        <taxon>Intramacronucleata</taxon>
        <taxon>Spirotrichea</taxon>
        <taxon>Stichotrichia</taxon>
        <taxon>Sporadotrichida</taxon>
        <taxon>Oxytrichidae</taxon>
        <taxon>Stylonychinae</taxon>
        <taxon>Stylonychia</taxon>
    </lineage>
</organism>
<keyword evidence="2" id="KW-1185">Reference proteome</keyword>
<name>A0A078A1Y2_STYLE</name>
<proteinExistence type="predicted"/>
<sequence length="184" mass="20534">MNDTQLVNLEQCLPQIQLKIDSKFINGDQNYQTQNVQRPPFPVTKGTLTGHHSKAQLFLEERNNSQVNVRALAKNDSKLAFQMMAKDELVKRKFLENQAKIVGLKGMNVAAQEIFPKITKKSTNSFIKNGCQLQKEIEVFKQKIANGNGVWNGSKNLKGIVTAKGIKAKNALTAQINLLSKIKA</sequence>